<keyword evidence="3" id="KW-1185">Reference proteome</keyword>
<dbReference type="OrthoDB" id="410473at2759"/>
<accession>A0A812RMK0</accession>
<proteinExistence type="predicted"/>
<feature type="compositionally biased region" description="Low complexity" evidence="1">
    <location>
        <begin position="493"/>
        <end position="507"/>
    </location>
</feature>
<protein>
    <submittedName>
        <fullName evidence="2">Uncharacterized protein</fullName>
    </submittedName>
</protein>
<evidence type="ECO:0000313" key="3">
    <source>
        <dbReference type="Proteomes" id="UP000649617"/>
    </source>
</evidence>
<dbReference type="Proteomes" id="UP000649617">
    <property type="component" value="Unassembled WGS sequence"/>
</dbReference>
<sequence length="543" mass="62209">MLLPSMRISSNTSIWTRTKSRRRMLSACGFGNPLRFDWGNQTRVALAGLNFMLDRLAGKQLRHWLIKPKNEKKMTLDQQAREDGYRFIKEFGPRSNNRNQFMEWTDEQVHMPGGKIEGWSEGKVKEALPNCLKGCQNAKALEYWSFTLKSFVGWFLETVFSKILSTIRQHAITWIGRTRSGKSLGSKTVLFCQSKFEINAAERDDLRPSIVTAKHLDFFKAESLTRHKPGVFDDGMLQRIDVSFLKSFFNLSEEDTTVWARYSSAQFDQGAGRHACNNPYAINVDDEIFKKISGSKIWEIIYEDFLKLIKPSFNGLEDAADMDAIMARLHLIIIANHGLYYRVASTSQDMVPFIAWPQNQSKDLLDSSQHQFFKNYKMNPHIQVYPQSYHADMAWSQEFLRKMIVGESIPRTSIFISNTNIFGERISRTTTTRYPELLSPQEIFAKIKKEQVNNTFQNLRLTPRAIINLDSPSLKKTDQEAISLPDLKRPHASAPSTHSKGTSSSTGSSINIAISNPDFIGPVLLRIIILYNVRMNLIKQKIK</sequence>
<evidence type="ECO:0000256" key="1">
    <source>
        <dbReference type="SAM" id="MobiDB-lite"/>
    </source>
</evidence>
<name>A0A812RMK0_SYMPI</name>
<organism evidence="2 3">
    <name type="scientific">Symbiodinium pilosum</name>
    <name type="common">Dinoflagellate</name>
    <dbReference type="NCBI Taxonomy" id="2952"/>
    <lineage>
        <taxon>Eukaryota</taxon>
        <taxon>Sar</taxon>
        <taxon>Alveolata</taxon>
        <taxon>Dinophyceae</taxon>
        <taxon>Suessiales</taxon>
        <taxon>Symbiodiniaceae</taxon>
        <taxon>Symbiodinium</taxon>
    </lineage>
</organism>
<comment type="caution">
    <text evidence="2">The sequence shown here is derived from an EMBL/GenBank/DDBJ whole genome shotgun (WGS) entry which is preliminary data.</text>
</comment>
<evidence type="ECO:0000313" key="2">
    <source>
        <dbReference type="EMBL" id="CAE7446536.1"/>
    </source>
</evidence>
<feature type="region of interest" description="Disordered" evidence="1">
    <location>
        <begin position="485"/>
        <end position="507"/>
    </location>
</feature>
<gene>
    <name evidence="2" type="ORF">SPIL2461_LOCUS10881</name>
</gene>
<reference evidence="2" key="1">
    <citation type="submission" date="2021-02" db="EMBL/GenBank/DDBJ databases">
        <authorList>
            <person name="Dougan E. K."/>
            <person name="Rhodes N."/>
            <person name="Thang M."/>
            <person name="Chan C."/>
        </authorList>
    </citation>
    <scope>NUCLEOTIDE SEQUENCE</scope>
</reference>
<dbReference type="AlphaFoldDB" id="A0A812RMK0"/>
<dbReference type="EMBL" id="CAJNIZ010020908">
    <property type="protein sequence ID" value="CAE7446536.1"/>
    <property type="molecule type" value="Genomic_DNA"/>
</dbReference>